<evidence type="ECO:0000313" key="2">
    <source>
        <dbReference type="Proteomes" id="UP000287177"/>
    </source>
</evidence>
<organism evidence="1 2">
    <name type="scientific">Mycolicibacterium elephantis DSM 44368</name>
    <dbReference type="NCBI Taxonomy" id="1335622"/>
    <lineage>
        <taxon>Bacteria</taxon>
        <taxon>Bacillati</taxon>
        <taxon>Actinomycetota</taxon>
        <taxon>Actinomycetes</taxon>
        <taxon>Mycobacteriales</taxon>
        <taxon>Mycobacteriaceae</taxon>
        <taxon>Mycolicibacterium</taxon>
    </lineage>
</organism>
<sequence length="187" mass="20850">MWAPAYAVADELASWLGVPNEDTEQLTLAIDAASRAIDRACGRQFGKTDSQTRYYTPEWHRDRWTVSVDDICTEPVVEVDGTVVDVTLLPRNAPANGQPWTRIEYTGPRGEVAVTAEFGWATVPYPIVYATIVQASRFYDRRENVAGALSRHRVDDVEYGWAATGNQELDADVLASVSPYRRLWAAV</sequence>
<proteinExistence type="predicted"/>
<dbReference type="Proteomes" id="UP000287177">
    <property type="component" value="Unassembled WGS sequence"/>
</dbReference>
<gene>
    <name evidence="1" type="ORF">MELE44368_01865</name>
</gene>
<dbReference type="EMBL" id="ATDN01000001">
    <property type="protein sequence ID" value="RWA23981.1"/>
    <property type="molecule type" value="Genomic_DNA"/>
</dbReference>
<reference evidence="1 2" key="1">
    <citation type="submission" date="2013-06" db="EMBL/GenBank/DDBJ databases">
        <title>The draft sequence of the Mycobacterium elephantis genome.</title>
        <authorList>
            <person name="Pettersson F.B."/>
            <person name="Das S."/>
            <person name="Dasgupta S."/>
            <person name="Bhattacharya A."/>
            <person name="Kirsebom L.A."/>
        </authorList>
    </citation>
    <scope>NUCLEOTIDE SEQUENCE [LARGE SCALE GENOMIC DNA]</scope>
    <source>
        <strain evidence="1 2">DSM 44368</strain>
    </source>
</reference>
<dbReference type="AlphaFoldDB" id="A0A439E0T1"/>
<evidence type="ECO:0000313" key="1">
    <source>
        <dbReference type="EMBL" id="RWA23981.1"/>
    </source>
</evidence>
<accession>A0A439E0T1</accession>
<protein>
    <submittedName>
        <fullName evidence="1">Uncharacterized protein</fullName>
    </submittedName>
</protein>
<comment type="caution">
    <text evidence="1">The sequence shown here is derived from an EMBL/GenBank/DDBJ whole genome shotgun (WGS) entry which is preliminary data.</text>
</comment>
<keyword evidence="2" id="KW-1185">Reference proteome</keyword>
<dbReference type="RefSeq" id="WP_128106900.1">
    <property type="nucleotide sequence ID" value="NZ_ATDN01000001.1"/>
</dbReference>
<name>A0A439E0T1_9MYCO</name>